<dbReference type="Pfam" id="PF00400">
    <property type="entry name" value="WD40"/>
    <property type="match status" value="2"/>
</dbReference>
<dbReference type="EMBL" id="JBJUIK010000011">
    <property type="protein sequence ID" value="KAL3514720.1"/>
    <property type="molecule type" value="Genomic_DNA"/>
</dbReference>
<evidence type="ECO:0000256" key="2">
    <source>
        <dbReference type="ARBA" id="ARBA00004496"/>
    </source>
</evidence>
<evidence type="ECO:0000256" key="6">
    <source>
        <dbReference type="ARBA" id="ARBA00022737"/>
    </source>
</evidence>
<dbReference type="GO" id="GO:0000139">
    <property type="term" value="C:Golgi membrane"/>
    <property type="evidence" value="ECO:0007669"/>
    <property type="project" value="UniProtKB-SubCell"/>
</dbReference>
<dbReference type="Gene3D" id="2.130.10.10">
    <property type="entry name" value="YVTN repeat-like/Quinoprotein amine dehydrogenase"/>
    <property type="match status" value="1"/>
</dbReference>
<protein>
    <recommendedName>
        <fullName evidence="14">Coatomer alpha subunit</fullName>
    </recommendedName>
</protein>
<keyword evidence="5 11" id="KW-0853">WD repeat</keyword>
<dbReference type="InterPro" id="IPR015943">
    <property type="entry name" value="WD40/YVTN_repeat-like_dom_sf"/>
</dbReference>
<keyword evidence="10" id="KW-0472">Membrane</keyword>
<dbReference type="Gene3D" id="1.25.40.470">
    <property type="match status" value="1"/>
</dbReference>
<dbReference type="SMART" id="SM00320">
    <property type="entry name" value="WD40"/>
    <property type="match status" value="2"/>
</dbReference>
<accession>A0ABD2Z8R2</accession>
<comment type="caution">
    <text evidence="12">The sequence shown here is derived from an EMBL/GenBank/DDBJ whole genome shotgun (WGS) entry which is preliminary data.</text>
</comment>
<dbReference type="PROSITE" id="PS50294">
    <property type="entry name" value="WD_REPEATS_REGION"/>
    <property type="match status" value="2"/>
</dbReference>
<evidence type="ECO:0000256" key="4">
    <source>
        <dbReference type="ARBA" id="ARBA00022490"/>
    </source>
</evidence>
<reference evidence="12 13" key="1">
    <citation type="submission" date="2024-11" db="EMBL/GenBank/DDBJ databases">
        <title>A near-complete genome assembly of Cinchona calisaya.</title>
        <authorList>
            <person name="Lian D.C."/>
            <person name="Zhao X.W."/>
            <person name="Wei L."/>
        </authorList>
    </citation>
    <scope>NUCLEOTIDE SEQUENCE [LARGE SCALE GENOMIC DNA]</scope>
    <source>
        <tissue evidence="12">Nenye</tissue>
    </source>
</reference>
<evidence type="ECO:0000256" key="11">
    <source>
        <dbReference type="PROSITE-ProRule" id="PRU00221"/>
    </source>
</evidence>
<evidence type="ECO:0000256" key="1">
    <source>
        <dbReference type="ARBA" id="ARBA00004255"/>
    </source>
</evidence>
<keyword evidence="7" id="KW-0931">ER-Golgi transport</keyword>
<dbReference type="InterPro" id="IPR019775">
    <property type="entry name" value="WD40_repeat_CS"/>
</dbReference>
<keyword evidence="3" id="KW-0813">Transport</keyword>
<dbReference type="InterPro" id="IPR036322">
    <property type="entry name" value="WD40_repeat_dom_sf"/>
</dbReference>
<evidence type="ECO:0000256" key="5">
    <source>
        <dbReference type="ARBA" id="ARBA00022574"/>
    </source>
</evidence>
<feature type="repeat" description="WD" evidence="11">
    <location>
        <begin position="65"/>
        <end position="99"/>
    </location>
</feature>
<evidence type="ECO:0000256" key="10">
    <source>
        <dbReference type="ARBA" id="ARBA00023136"/>
    </source>
</evidence>
<evidence type="ECO:0008006" key="14">
    <source>
        <dbReference type="Google" id="ProtNLM"/>
    </source>
</evidence>
<dbReference type="AlphaFoldDB" id="A0ABD2Z8R2"/>
<evidence type="ECO:0000256" key="3">
    <source>
        <dbReference type="ARBA" id="ARBA00022448"/>
    </source>
</evidence>
<keyword evidence="9" id="KW-0333">Golgi apparatus</keyword>
<name>A0ABD2Z8R2_9GENT</name>
<keyword evidence="8" id="KW-0653">Protein transport</keyword>
<dbReference type="PROSITE" id="PS50082">
    <property type="entry name" value="WD_REPEATS_2"/>
    <property type="match status" value="2"/>
</dbReference>
<dbReference type="GO" id="GO:0016192">
    <property type="term" value="P:vesicle-mediated transport"/>
    <property type="evidence" value="ECO:0007669"/>
    <property type="project" value="UniProtKB-KW"/>
</dbReference>
<keyword evidence="13" id="KW-1185">Reference proteome</keyword>
<evidence type="ECO:0000313" key="13">
    <source>
        <dbReference type="Proteomes" id="UP001630127"/>
    </source>
</evidence>
<evidence type="ECO:0000256" key="8">
    <source>
        <dbReference type="ARBA" id="ARBA00022927"/>
    </source>
</evidence>
<dbReference type="InterPro" id="IPR001680">
    <property type="entry name" value="WD40_rpt"/>
</dbReference>
<dbReference type="SUPFAM" id="SSF50978">
    <property type="entry name" value="WD40 repeat-like"/>
    <property type="match status" value="1"/>
</dbReference>
<evidence type="ECO:0000313" key="12">
    <source>
        <dbReference type="EMBL" id="KAL3514720.1"/>
    </source>
</evidence>
<dbReference type="InterPro" id="IPR050844">
    <property type="entry name" value="Coatomer_complex_subunit"/>
</dbReference>
<dbReference type="GO" id="GO:0015031">
    <property type="term" value="P:protein transport"/>
    <property type="evidence" value="ECO:0007669"/>
    <property type="project" value="UniProtKB-KW"/>
</dbReference>
<keyword evidence="6" id="KW-0677">Repeat</keyword>
<keyword evidence="4" id="KW-0963">Cytoplasm</keyword>
<dbReference type="PANTHER" id="PTHR19876">
    <property type="entry name" value="COATOMER"/>
    <property type="match status" value="1"/>
</dbReference>
<comment type="subcellular location">
    <subcellularLocation>
        <location evidence="2">Cytoplasm</location>
    </subcellularLocation>
    <subcellularLocation>
        <location evidence="1">Golgi apparatus membrane</location>
        <topology evidence="1">Peripheral membrane protein</topology>
        <orientation evidence="1">Cytoplasmic side</orientation>
    </subcellularLocation>
</comment>
<sequence length="364" mass="40856">MSFGDDCKIKIWSYEYGRCLFSLLGHLDHIRTVQFHHELPWIVSASDDRKAKIWNWQSRTCILVCSSHEDSVTFAFFHPNKDLLMSTSLDNNVRIWDISFLTPRKTAVGHEKGFIVMKLGRERLALSVSSNALLYLKDTIPTEDAALISNRVGDSYELYIVSKDRCGRGENNVQEAAKRGIGGSAVFVAPNMFAVLEKSSNQLLIKNLKNEIVNKGVLPIEIADINAIFYAGNGTLFCRAAKDRVFIFHLRWWLVLVECHFKCAYQGTKNVGKLSFLYLITGNLCKLSKMRQIVEAKNDVMAQFHNALCLGDIQERVKILTNAGHLPLAYITASVHGIHDVGEHLAAELGDNVPSFPRGSLLLC</sequence>
<dbReference type="Proteomes" id="UP001630127">
    <property type="component" value="Unassembled WGS sequence"/>
</dbReference>
<dbReference type="PROSITE" id="PS00678">
    <property type="entry name" value="WD_REPEATS_1"/>
    <property type="match status" value="1"/>
</dbReference>
<feature type="repeat" description="WD" evidence="11">
    <location>
        <begin position="23"/>
        <end position="64"/>
    </location>
</feature>
<evidence type="ECO:0000256" key="9">
    <source>
        <dbReference type="ARBA" id="ARBA00023034"/>
    </source>
</evidence>
<proteinExistence type="predicted"/>
<dbReference type="FunFam" id="1.25.40.470:FF:000002">
    <property type="entry name" value="Coatomer subunit alpha"/>
    <property type="match status" value="1"/>
</dbReference>
<gene>
    <name evidence="12" type="ORF">ACH5RR_027437</name>
</gene>
<organism evidence="12 13">
    <name type="scientific">Cinchona calisaya</name>
    <dbReference type="NCBI Taxonomy" id="153742"/>
    <lineage>
        <taxon>Eukaryota</taxon>
        <taxon>Viridiplantae</taxon>
        <taxon>Streptophyta</taxon>
        <taxon>Embryophyta</taxon>
        <taxon>Tracheophyta</taxon>
        <taxon>Spermatophyta</taxon>
        <taxon>Magnoliopsida</taxon>
        <taxon>eudicotyledons</taxon>
        <taxon>Gunneridae</taxon>
        <taxon>Pentapetalae</taxon>
        <taxon>asterids</taxon>
        <taxon>lamiids</taxon>
        <taxon>Gentianales</taxon>
        <taxon>Rubiaceae</taxon>
        <taxon>Cinchonoideae</taxon>
        <taxon>Cinchoneae</taxon>
        <taxon>Cinchona</taxon>
    </lineage>
</organism>
<evidence type="ECO:0000256" key="7">
    <source>
        <dbReference type="ARBA" id="ARBA00022892"/>
    </source>
</evidence>
<dbReference type="PANTHER" id="PTHR19876:SF1">
    <property type="entry name" value="COATOMER SUBUNIT ALPHA"/>
    <property type="match status" value="1"/>
</dbReference>